<accession>A0ABS0CTQ9</accession>
<dbReference type="EMBL" id="JADLQX010000015">
    <property type="protein sequence ID" value="MBF6299995.1"/>
    <property type="molecule type" value="Genomic_DNA"/>
</dbReference>
<comment type="caution">
    <text evidence="2">The sequence shown here is derived from an EMBL/GenBank/DDBJ whole genome shotgun (WGS) entry which is preliminary data.</text>
</comment>
<organism evidence="2 3">
    <name type="scientific">Nocardia amamiensis</name>
    <dbReference type="NCBI Taxonomy" id="404578"/>
    <lineage>
        <taxon>Bacteria</taxon>
        <taxon>Bacillati</taxon>
        <taxon>Actinomycetota</taxon>
        <taxon>Actinomycetes</taxon>
        <taxon>Mycobacteriales</taxon>
        <taxon>Nocardiaceae</taxon>
        <taxon>Nocardia</taxon>
    </lineage>
</organism>
<reference evidence="2 3" key="1">
    <citation type="submission" date="2020-10" db="EMBL/GenBank/DDBJ databases">
        <title>Identification of Nocardia species via Next-generation sequencing and recognition of intraspecies genetic diversity.</title>
        <authorList>
            <person name="Li P."/>
            <person name="Li P."/>
            <person name="Lu B."/>
        </authorList>
    </citation>
    <scope>NUCLEOTIDE SEQUENCE [LARGE SCALE GENOMIC DNA]</scope>
    <source>
        <strain evidence="2 3">BJ06-0157</strain>
    </source>
</reference>
<proteinExistence type="predicted"/>
<dbReference type="RefSeq" id="WP_195131237.1">
    <property type="nucleotide sequence ID" value="NZ_JADLQX010000015.1"/>
</dbReference>
<evidence type="ECO:0000313" key="3">
    <source>
        <dbReference type="Proteomes" id="UP000702209"/>
    </source>
</evidence>
<evidence type="ECO:0000313" key="2">
    <source>
        <dbReference type="EMBL" id="MBF6299995.1"/>
    </source>
</evidence>
<feature type="region of interest" description="Disordered" evidence="1">
    <location>
        <begin position="103"/>
        <end position="122"/>
    </location>
</feature>
<protein>
    <submittedName>
        <fullName evidence="2">Uncharacterized protein</fullName>
    </submittedName>
</protein>
<keyword evidence="3" id="KW-1185">Reference proteome</keyword>
<sequence>MLHITSTGHGEARWRMTGRRIEMESFTDYRSRTLAYRMRLDGTTVDIPNGAAGVVYFGEDGARPDLALVREWFPKHWQLWDAVKSAYWDVVLPLAYPRRETQTRNADDYVPGNRTSAMPPDV</sequence>
<gene>
    <name evidence="2" type="ORF">IU459_20965</name>
</gene>
<name>A0ABS0CTQ9_9NOCA</name>
<evidence type="ECO:0000256" key="1">
    <source>
        <dbReference type="SAM" id="MobiDB-lite"/>
    </source>
</evidence>
<dbReference type="Proteomes" id="UP000702209">
    <property type="component" value="Unassembled WGS sequence"/>
</dbReference>